<dbReference type="CDD" id="cd17353">
    <property type="entry name" value="MFS_OFA_like"/>
    <property type="match status" value="1"/>
</dbReference>
<keyword evidence="2" id="KW-0813">Transport</keyword>
<evidence type="ECO:0000313" key="8">
    <source>
        <dbReference type="EMBL" id="SHE80915.1"/>
    </source>
</evidence>
<feature type="transmembrane region" description="Helical" evidence="6">
    <location>
        <begin position="172"/>
        <end position="191"/>
    </location>
</feature>
<evidence type="ECO:0000313" key="9">
    <source>
        <dbReference type="Proteomes" id="UP000184251"/>
    </source>
</evidence>
<dbReference type="AlphaFoldDB" id="A0A1M4WI87"/>
<dbReference type="Pfam" id="PF07690">
    <property type="entry name" value="MFS_1"/>
    <property type="match status" value="1"/>
</dbReference>
<dbReference type="GO" id="GO:0022857">
    <property type="term" value="F:transmembrane transporter activity"/>
    <property type="evidence" value="ECO:0007669"/>
    <property type="project" value="InterPro"/>
</dbReference>
<dbReference type="PROSITE" id="PS50850">
    <property type="entry name" value="MFS"/>
    <property type="match status" value="1"/>
</dbReference>
<evidence type="ECO:0000256" key="5">
    <source>
        <dbReference type="ARBA" id="ARBA00023136"/>
    </source>
</evidence>
<dbReference type="InterPro" id="IPR036259">
    <property type="entry name" value="MFS_trans_sf"/>
</dbReference>
<dbReference type="InterPro" id="IPR020846">
    <property type="entry name" value="MFS_dom"/>
</dbReference>
<feature type="transmembrane region" description="Helical" evidence="6">
    <location>
        <begin position="55"/>
        <end position="75"/>
    </location>
</feature>
<feature type="domain" description="Major facilitator superfamily (MFS) profile" evidence="7">
    <location>
        <begin position="15"/>
        <end position="407"/>
    </location>
</feature>
<evidence type="ECO:0000256" key="2">
    <source>
        <dbReference type="ARBA" id="ARBA00022448"/>
    </source>
</evidence>
<feature type="transmembrane region" description="Helical" evidence="6">
    <location>
        <begin position="381"/>
        <end position="403"/>
    </location>
</feature>
<dbReference type="Gene3D" id="1.20.1250.20">
    <property type="entry name" value="MFS general substrate transporter like domains"/>
    <property type="match status" value="2"/>
</dbReference>
<gene>
    <name evidence="8" type="ORF">SAMN02746064_01246</name>
</gene>
<evidence type="ECO:0000259" key="7">
    <source>
        <dbReference type="PROSITE" id="PS50850"/>
    </source>
</evidence>
<protein>
    <submittedName>
        <fullName evidence="8">Nitrate/nitrite transporter NarK</fullName>
    </submittedName>
</protein>
<dbReference type="SUPFAM" id="SSF103473">
    <property type="entry name" value="MFS general substrate transporter"/>
    <property type="match status" value="1"/>
</dbReference>
<feature type="transmembrane region" description="Helical" evidence="6">
    <location>
        <begin position="228"/>
        <end position="247"/>
    </location>
</feature>
<dbReference type="PANTHER" id="PTHR43385">
    <property type="entry name" value="RIBOFLAVIN TRANSPORTER RIBJ"/>
    <property type="match status" value="1"/>
</dbReference>
<accession>A0A1M4WI87</accession>
<organism evidence="8 9">
    <name type="scientific">Alkalibacter saccharofermentans DSM 14828</name>
    <dbReference type="NCBI Taxonomy" id="1120975"/>
    <lineage>
        <taxon>Bacteria</taxon>
        <taxon>Bacillati</taxon>
        <taxon>Bacillota</taxon>
        <taxon>Clostridia</taxon>
        <taxon>Eubacteriales</taxon>
        <taxon>Eubacteriaceae</taxon>
        <taxon>Alkalibacter</taxon>
    </lineage>
</organism>
<keyword evidence="5 6" id="KW-0472">Membrane</keyword>
<dbReference type="PANTHER" id="PTHR43385:SF1">
    <property type="entry name" value="RIBOFLAVIN TRANSPORTER RIBJ"/>
    <property type="match status" value="1"/>
</dbReference>
<dbReference type="GO" id="GO:0005886">
    <property type="term" value="C:plasma membrane"/>
    <property type="evidence" value="ECO:0007669"/>
    <property type="project" value="UniProtKB-SubCell"/>
</dbReference>
<keyword evidence="9" id="KW-1185">Reference proteome</keyword>
<evidence type="ECO:0000256" key="3">
    <source>
        <dbReference type="ARBA" id="ARBA00022692"/>
    </source>
</evidence>
<feature type="transmembrane region" description="Helical" evidence="6">
    <location>
        <begin position="316"/>
        <end position="341"/>
    </location>
</feature>
<feature type="transmembrane region" description="Helical" evidence="6">
    <location>
        <begin position="82"/>
        <end position="98"/>
    </location>
</feature>
<evidence type="ECO:0000256" key="4">
    <source>
        <dbReference type="ARBA" id="ARBA00022989"/>
    </source>
</evidence>
<dbReference type="InterPro" id="IPR024989">
    <property type="entry name" value="MFS_assoc_dom"/>
</dbReference>
<comment type="subcellular location">
    <subcellularLocation>
        <location evidence="1">Cell membrane</location>
        <topology evidence="1">Multi-pass membrane protein</topology>
    </subcellularLocation>
</comment>
<feature type="transmembrane region" description="Helical" evidence="6">
    <location>
        <begin position="292"/>
        <end position="310"/>
    </location>
</feature>
<dbReference type="RefSeq" id="WP_073270221.1">
    <property type="nucleotide sequence ID" value="NZ_FQTU01000007.1"/>
</dbReference>
<dbReference type="InterPro" id="IPR052983">
    <property type="entry name" value="MFS_Riboflavin_Transporter"/>
</dbReference>
<dbReference type="Pfam" id="PF12832">
    <property type="entry name" value="MFS_1_like"/>
    <property type="match status" value="1"/>
</dbReference>
<sequence length="407" mass="44001">MEKVTDINVNNPKKRWIYVLLGILIMMCLGTVYSWSVIRSPIEELFNIGSTQSGLPYMTSLAFYAIFMLLSGKYLDKVSPRVTITIGSVLVALGWVLSSFATNIYMLTLTYGVIIGSGVGIAYGSPMTIVAKWFPENRGLAVGLVLIGFGLSPLVTAPLLRTLIEIKGVTDTFVILGVSFGIIMPLLSMPIKSPKDTGIKDGSSASNQSTDKDQVDTSRMIKSKGFKGLYLSFLIGTMIGLMIIGMTSNVGVDMIGLDAHQVAFLMTIFAVFNGIGRPFYGWLTDRLSAKKAMFFSYVMIAVAAGIMIAAGEGTTIRFLVGFSIFWFNLGGWLAIAPASTLSMYGTKHYSQNYGVVFTAYGVGAITGVTGSGMLLDAVHDYHAVFYLIIGLCILGMIFSQTLIKKCD</sequence>
<feature type="transmembrane region" description="Helical" evidence="6">
    <location>
        <begin position="139"/>
        <end position="160"/>
    </location>
</feature>
<proteinExistence type="predicted"/>
<feature type="transmembrane region" description="Helical" evidence="6">
    <location>
        <begin position="353"/>
        <end position="375"/>
    </location>
</feature>
<evidence type="ECO:0000256" key="1">
    <source>
        <dbReference type="ARBA" id="ARBA00004651"/>
    </source>
</evidence>
<dbReference type="STRING" id="1120975.SAMN02746064_01246"/>
<feature type="transmembrane region" description="Helical" evidence="6">
    <location>
        <begin position="16"/>
        <end position="35"/>
    </location>
</feature>
<dbReference type="Proteomes" id="UP000184251">
    <property type="component" value="Unassembled WGS sequence"/>
</dbReference>
<evidence type="ECO:0000256" key="6">
    <source>
        <dbReference type="SAM" id="Phobius"/>
    </source>
</evidence>
<dbReference type="InterPro" id="IPR011701">
    <property type="entry name" value="MFS"/>
</dbReference>
<feature type="transmembrane region" description="Helical" evidence="6">
    <location>
        <begin position="104"/>
        <end position="127"/>
    </location>
</feature>
<keyword evidence="4 6" id="KW-1133">Transmembrane helix</keyword>
<feature type="transmembrane region" description="Helical" evidence="6">
    <location>
        <begin position="259"/>
        <end position="280"/>
    </location>
</feature>
<name>A0A1M4WI87_9FIRM</name>
<dbReference type="EMBL" id="FQTU01000007">
    <property type="protein sequence ID" value="SHE80915.1"/>
    <property type="molecule type" value="Genomic_DNA"/>
</dbReference>
<keyword evidence="3 6" id="KW-0812">Transmembrane</keyword>
<dbReference type="OrthoDB" id="9793415at2"/>
<reference evidence="8 9" key="1">
    <citation type="submission" date="2016-11" db="EMBL/GenBank/DDBJ databases">
        <authorList>
            <person name="Jaros S."/>
            <person name="Januszkiewicz K."/>
            <person name="Wedrychowicz H."/>
        </authorList>
    </citation>
    <scope>NUCLEOTIDE SEQUENCE [LARGE SCALE GENOMIC DNA]</scope>
    <source>
        <strain evidence="8 9">DSM 14828</strain>
    </source>
</reference>